<name>A0ABQ2V4W4_9PSEU</name>
<dbReference type="InterPro" id="IPR009057">
    <property type="entry name" value="Homeodomain-like_sf"/>
</dbReference>
<dbReference type="SUPFAM" id="SSF46689">
    <property type="entry name" value="Homeodomain-like"/>
    <property type="match status" value="1"/>
</dbReference>
<evidence type="ECO:0000256" key="4">
    <source>
        <dbReference type="PROSITE-ProRule" id="PRU00335"/>
    </source>
</evidence>
<keyword evidence="1" id="KW-0805">Transcription regulation</keyword>
<evidence type="ECO:0000256" key="2">
    <source>
        <dbReference type="ARBA" id="ARBA00023125"/>
    </source>
</evidence>
<keyword evidence="2 4" id="KW-0238">DNA-binding</keyword>
<dbReference type="PANTHER" id="PTHR30055">
    <property type="entry name" value="HTH-TYPE TRANSCRIPTIONAL REGULATOR RUTR"/>
    <property type="match status" value="1"/>
</dbReference>
<dbReference type="Proteomes" id="UP000649573">
    <property type="component" value="Unassembled WGS sequence"/>
</dbReference>
<evidence type="ECO:0000256" key="1">
    <source>
        <dbReference type="ARBA" id="ARBA00023015"/>
    </source>
</evidence>
<organism evidence="6 7">
    <name type="scientific">Lentzea flava</name>
    <dbReference type="NCBI Taxonomy" id="103732"/>
    <lineage>
        <taxon>Bacteria</taxon>
        <taxon>Bacillati</taxon>
        <taxon>Actinomycetota</taxon>
        <taxon>Actinomycetes</taxon>
        <taxon>Pseudonocardiales</taxon>
        <taxon>Pseudonocardiaceae</taxon>
        <taxon>Lentzea</taxon>
    </lineage>
</organism>
<dbReference type="InterPro" id="IPR050109">
    <property type="entry name" value="HTH-type_TetR-like_transc_reg"/>
</dbReference>
<dbReference type="Pfam" id="PF02909">
    <property type="entry name" value="TetR_C_1"/>
    <property type="match status" value="1"/>
</dbReference>
<dbReference type="Gene3D" id="1.10.357.10">
    <property type="entry name" value="Tetracycline Repressor, domain 2"/>
    <property type="match status" value="1"/>
</dbReference>
<feature type="DNA-binding region" description="H-T-H motif" evidence="4">
    <location>
        <begin position="49"/>
        <end position="68"/>
    </location>
</feature>
<dbReference type="EMBL" id="BMRE01000043">
    <property type="protein sequence ID" value="GGU68105.1"/>
    <property type="molecule type" value="Genomic_DNA"/>
</dbReference>
<dbReference type="InterPro" id="IPR004111">
    <property type="entry name" value="Repressor_TetR_C"/>
</dbReference>
<reference evidence="7" key="1">
    <citation type="journal article" date="2019" name="Int. J. Syst. Evol. Microbiol.">
        <title>The Global Catalogue of Microorganisms (GCM) 10K type strain sequencing project: providing services to taxonomists for standard genome sequencing and annotation.</title>
        <authorList>
            <consortium name="The Broad Institute Genomics Platform"/>
            <consortium name="The Broad Institute Genome Sequencing Center for Infectious Disease"/>
            <person name="Wu L."/>
            <person name="Ma J."/>
        </authorList>
    </citation>
    <scope>NUCLEOTIDE SEQUENCE [LARGE SCALE GENOMIC DNA]</scope>
    <source>
        <strain evidence="7">JCM 3296</strain>
    </source>
</reference>
<dbReference type="RefSeq" id="WP_189258023.1">
    <property type="nucleotide sequence ID" value="NZ_BMRE01000043.1"/>
</dbReference>
<evidence type="ECO:0000313" key="7">
    <source>
        <dbReference type="Proteomes" id="UP000649573"/>
    </source>
</evidence>
<dbReference type="SUPFAM" id="SSF48498">
    <property type="entry name" value="Tetracyclin repressor-like, C-terminal domain"/>
    <property type="match status" value="1"/>
</dbReference>
<dbReference type="PANTHER" id="PTHR30055:SF151">
    <property type="entry name" value="TRANSCRIPTIONAL REGULATORY PROTEIN"/>
    <property type="match status" value="1"/>
</dbReference>
<gene>
    <name evidence="6" type="ORF">GCM10010178_69910</name>
</gene>
<dbReference type="PRINTS" id="PR00455">
    <property type="entry name" value="HTHTETR"/>
</dbReference>
<keyword evidence="3" id="KW-0804">Transcription</keyword>
<dbReference type="PROSITE" id="PS50977">
    <property type="entry name" value="HTH_TETR_2"/>
    <property type="match status" value="1"/>
</dbReference>
<evidence type="ECO:0000256" key="3">
    <source>
        <dbReference type="ARBA" id="ARBA00023163"/>
    </source>
</evidence>
<dbReference type="InterPro" id="IPR001647">
    <property type="entry name" value="HTH_TetR"/>
</dbReference>
<evidence type="ECO:0000259" key="5">
    <source>
        <dbReference type="PROSITE" id="PS50977"/>
    </source>
</evidence>
<keyword evidence="7" id="KW-1185">Reference proteome</keyword>
<dbReference type="InterPro" id="IPR036271">
    <property type="entry name" value="Tet_transcr_reg_TetR-rel_C_sf"/>
</dbReference>
<protein>
    <submittedName>
        <fullName evidence="6">TetR family transcriptional regulator</fullName>
    </submittedName>
</protein>
<comment type="caution">
    <text evidence="6">The sequence shown here is derived from an EMBL/GenBank/DDBJ whole genome shotgun (WGS) entry which is preliminary data.</text>
</comment>
<sequence>MTDVVPDALRRLWGLAEPSRLGRPAALDLGRIVSTAVELADAEGLAGVTLPKVAKALGFTPMSLYRYVGSKDELLVLMTDAAVGTPPRIDEPSWRDGLTQWAFAQWQLYRRRPWLARMPLSGSPSGPNQIAWMESALAVLRDTGLDWTRKVGVLNLVGGYVRHAAVQADDLAAARVPGVDKVNAERDYGRALAQLVDPERFPEVAKLFASAVFEAPVETPEDNDFTIGLEFILDGIATAVAHR</sequence>
<dbReference type="Pfam" id="PF00440">
    <property type="entry name" value="TetR_N"/>
    <property type="match status" value="1"/>
</dbReference>
<feature type="domain" description="HTH tetR-type" evidence="5">
    <location>
        <begin position="26"/>
        <end position="86"/>
    </location>
</feature>
<proteinExistence type="predicted"/>
<dbReference type="Gene3D" id="1.10.10.60">
    <property type="entry name" value="Homeodomain-like"/>
    <property type="match status" value="1"/>
</dbReference>
<evidence type="ECO:0000313" key="6">
    <source>
        <dbReference type="EMBL" id="GGU68105.1"/>
    </source>
</evidence>
<accession>A0ABQ2V4W4</accession>